<dbReference type="eggNOG" id="COG0834">
    <property type="taxonomic scope" value="Bacteria"/>
</dbReference>
<proteinExistence type="predicted"/>
<dbReference type="Gene3D" id="3.40.190.10">
    <property type="entry name" value="Periplasmic binding protein-like II"/>
    <property type="match status" value="1"/>
</dbReference>
<name>A0A090R628_9GAMM</name>
<comment type="caution">
    <text evidence="1">The sequence shown here is derived from an EMBL/GenBank/DDBJ whole genome shotgun (WGS) entry which is preliminary data.</text>
</comment>
<protein>
    <submittedName>
        <fullName evidence="1">Lysine-arginine-ornithine-binding periplasmic protein</fullName>
    </submittedName>
</protein>
<evidence type="ECO:0000313" key="2">
    <source>
        <dbReference type="Proteomes" id="UP000029227"/>
    </source>
</evidence>
<sequence length="70" mass="7546">MIIGGLSITPERNLSVLFTAPYAHSGVQLAANKEMAGDKAPLLITTNAASHWRFAWCLYGTNGEEILPES</sequence>
<accession>A0A090R628</accession>
<organism evidence="1 2">
    <name type="scientific">Photobacterium aphoticum</name>
    <dbReference type="NCBI Taxonomy" id="754436"/>
    <lineage>
        <taxon>Bacteria</taxon>
        <taxon>Pseudomonadati</taxon>
        <taxon>Pseudomonadota</taxon>
        <taxon>Gammaproteobacteria</taxon>
        <taxon>Vibrionales</taxon>
        <taxon>Vibrionaceae</taxon>
        <taxon>Photobacterium</taxon>
    </lineage>
</organism>
<dbReference type="SUPFAM" id="SSF53850">
    <property type="entry name" value="Periplasmic binding protein-like II"/>
    <property type="match status" value="1"/>
</dbReference>
<reference evidence="1 2" key="1">
    <citation type="journal article" date="2014" name="Genome Announc.">
        <title>Draft Genome Sequences of Two Vibrionaceae Species, Vibrio ponticus C121 and Photobacterium aphoticum C119, Isolated as Coral Reef Microbiota.</title>
        <authorList>
            <person name="Al-saari N."/>
            <person name="Meirelles P.M."/>
            <person name="Mino S."/>
            <person name="Suda W."/>
            <person name="Oshima K."/>
            <person name="Hattori M."/>
            <person name="Ohkuma M."/>
            <person name="Thompson F.L."/>
            <person name="Gomez-Gil B."/>
            <person name="Sawabe T."/>
            <person name="Sawabe T."/>
        </authorList>
    </citation>
    <scope>NUCLEOTIDE SEQUENCE [LARGE SCALE GENOMIC DNA]</scope>
    <source>
        <strain evidence="1 2">JCM 19237</strain>
    </source>
</reference>
<dbReference type="EMBL" id="BBMN01000001">
    <property type="protein sequence ID" value="GAL03092.1"/>
    <property type="molecule type" value="Genomic_DNA"/>
</dbReference>
<dbReference type="STRING" id="754436.JCM19237_5985"/>
<dbReference type="Proteomes" id="UP000029227">
    <property type="component" value="Unassembled WGS sequence"/>
</dbReference>
<dbReference type="AlphaFoldDB" id="A0A090R628"/>
<gene>
    <name evidence="1" type="ORF">JCM19237_5985</name>
</gene>
<evidence type="ECO:0000313" key="1">
    <source>
        <dbReference type="EMBL" id="GAL03092.1"/>
    </source>
</evidence>